<dbReference type="InterPro" id="IPR046462">
    <property type="entry name" value="TerL_nuclease"/>
</dbReference>
<proteinExistence type="predicted"/>
<evidence type="ECO:0000313" key="3">
    <source>
        <dbReference type="EMBL" id="GBU05174.1"/>
    </source>
</evidence>
<dbReference type="AlphaFoldDB" id="A0A4R3JPR8"/>
<dbReference type="Pfam" id="PF20441">
    <property type="entry name" value="TerL_nuclease"/>
    <property type="match status" value="1"/>
</dbReference>
<dbReference type="Pfam" id="PF03354">
    <property type="entry name" value="TerL_ATPase"/>
    <property type="match status" value="1"/>
</dbReference>
<dbReference type="InterPro" id="IPR046461">
    <property type="entry name" value="TerL_ATPase"/>
</dbReference>
<dbReference type="InterPro" id="IPR005021">
    <property type="entry name" value="Terminase_largesu-like"/>
</dbReference>
<protein>
    <submittedName>
        <fullName evidence="3 4">Terminase</fullName>
    </submittedName>
</protein>
<feature type="domain" description="Terminase large subunit-like ATPase" evidence="1">
    <location>
        <begin position="70"/>
        <end position="247"/>
    </location>
</feature>
<organism evidence="4 5">
    <name type="scientific">Faecalimonas umbilicata</name>
    <dbReference type="NCBI Taxonomy" id="1912855"/>
    <lineage>
        <taxon>Bacteria</taxon>
        <taxon>Bacillati</taxon>
        <taxon>Bacillota</taxon>
        <taxon>Clostridia</taxon>
        <taxon>Lachnospirales</taxon>
        <taxon>Lachnospiraceae</taxon>
        <taxon>Faecalimonas</taxon>
    </lineage>
</organism>
<reference evidence="4 5" key="2">
    <citation type="submission" date="2019-03" db="EMBL/GenBank/DDBJ databases">
        <title>Genomic Encyclopedia of Type Strains, Phase IV (KMG-IV): sequencing the most valuable type-strain genomes for metagenomic binning, comparative biology and taxonomic classification.</title>
        <authorList>
            <person name="Goeker M."/>
        </authorList>
    </citation>
    <scope>NUCLEOTIDE SEQUENCE [LARGE SCALE GENOMIC DNA]</scope>
    <source>
        <strain evidence="4 5">DSM 103426</strain>
    </source>
</reference>
<reference evidence="3 6" key="1">
    <citation type="journal article" date="2018" name="Int. J. Syst. Evol. Microbiol.">
        <title>Draft Genome Sequence of Faecalimonas umbilicata JCM 30896T, an Acetate-Producing Bacterium Isolated from Human Feces.</title>
        <authorList>
            <person name="Sakamoto M."/>
            <person name="Ikeyama N."/>
            <person name="Yuki M."/>
            <person name="Ohkuma M."/>
        </authorList>
    </citation>
    <scope>NUCLEOTIDE SEQUENCE [LARGE SCALE GENOMIC DNA]</scope>
    <source>
        <strain evidence="3 6">EGH7</strain>
    </source>
</reference>
<comment type="caution">
    <text evidence="4">The sequence shown here is derived from an EMBL/GenBank/DDBJ whole genome shotgun (WGS) entry which is preliminary data.</text>
</comment>
<dbReference type="Proteomes" id="UP000294613">
    <property type="component" value="Unassembled WGS sequence"/>
</dbReference>
<dbReference type="EMBL" id="SLZV01000007">
    <property type="protein sequence ID" value="TCS68618.1"/>
    <property type="molecule type" value="Genomic_DNA"/>
</dbReference>
<evidence type="ECO:0000259" key="1">
    <source>
        <dbReference type="Pfam" id="PF03354"/>
    </source>
</evidence>
<name>A0A4R3JPR8_9FIRM</name>
<dbReference type="PANTHER" id="PTHR41287:SF1">
    <property type="entry name" value="PROTEIN YMFN"/>
    <property type="match status" value="1"/>
</dbReference>
<sequence>MMTMSCKIHPYIQEWIDIVEHKTYAVCEDQELLIKHVKWCFENEDIYVDEEQFEKYIGLTKYFPFEDIFPWQKFVIGLHDCTYWSKSGLPRWPDLLCMLGRGAGKDGTIAVESACLMSPYNGIREYDVDICANNEDQAMRPVQDVINAFEQPSVVKKLKKFFYWTKEKVVSLKTKSVMRGRTNSPKGKDGLRSGICIFNEIHQYEDYKNINVFTTGLGKKKHPRRSYYTTNGDVREGPLDDLLETAEGILRGGEPDNGLLPFICRLNKKEDVDDEANWPMANPSLPYLPNLLEEIRKEYREWKKNPRRLPAFMTKRMNIPENAEEMSVTDWENIAATNIILPCLERWSCTCGVDYTKLNDWASVDLHFRDGDQRYDISHSWMCLQSNDLERIKAPWKEWADMGRLTLVDENEIHPSVITEYIQQAKKKYNIKKLAVDDFRFALLAKYLKEIGFDLKINRNLKLIRPSDVMRVAPVIDSCFTNRWFNWGDAPELRWATNNAKLIRHGRKLGKEDDADMGNFVYGKIEAKSRKTDPFMALVAAMTVEDELPQKRPKPTPATMVYSY</sequence>
<evidence type="ECO:0000313" key="5">
    <source>
        <dbReference type="Proteomes" id="UP000294613"/>
    </source>
</evidence>
<evidence type="ECO:0000259" key="2">
    <source>
        <dbReference type="Pfam" id="PF20441"/>
    </source>
</evidence>
<accession>A0A4R3JPR8</accession>
<dbReference type="GO" id="GO:0004519">
    <property type="term" value="F:endonuclease activity"/>
    <property type="evidence" value="ECO:0007669"/>
    <property type="project" value="InterPro"/>
</dbReference>
<dbReference type="InterPro" id="IPR027417">
    <property type="entry name" value="P-loop_NTPase"/>
</dbReference>
<evidence type="ECO:0000313" key="4">
    <source>
        <dbReference type="EMBL" id="TCS68618.1"/>
    </source>
</evidence>
<dbReference type="PANTHER" id="PTHR41287">
    <property type="match status" value="1"/>
</dbReference>
<dbReference type="Gene3D" id="3.40.50.300">
    <property type="entry name" value="P-loop containing nucleotide triphosphate hydrolases"/>
    <property type="match status" value="1"/>
</dbReference>
<gene>
    <name evidence="3" type="primary">terL</name>
    <name evidence="4" type="ORF">EDD74_1077</name>
    <name evidence="3" type="ORF">FAEUMB_17150</name>
</gene>
<dbReference type="Proteomes" id="UP000702954">
    <property type="component" value="Unassembled WGS sequence"/>
</dbReference>
<feature type="domain" description="Terminase large subunit-like endonuclease" evidence="2">
    <location>
        <begin position="262"/>
        <end position="503"/>
    </location>
</feature>
<evidence type="ECO:0000313" key="6">
    <source>
        <dbReference type="Proteomes" id="UP000702954"/>
    </source>
</evidence>
<keyword evidence="6" id="KW-1185">Reference proteome</keyword>
<dbReference type="EMBL" id="BHEO01000008">
    <property type="protein sequence ID" value="GBU05174.1"/>
    <property type="molecule type" value="Genomic_DNA"/>
</dbReference>